<evidence type="ECO:0000256" key="1">
    <source>
        <dbReference type="SAM" id="MobiDB-lite"/>
    </source>
</evidence>
<dbReference type="GO" id="GO:0016301">
    <property type="term" value="F:kinase activity"/>
    <property type="evidence" value="ECO:0007669"/>
    <property type="project" value="UniProtKB-KW"/>
</dbReference>
<gene>
    <name evidence="2" type="ORF">TPA0598_13_00330</name>
</gene>
<dbReference type="AlphaFoldDB" id="A0A0P4RH89"/>
<keyword evidence="2" id="KW-0808">Transferase</keyword>
<organism evidence="2 3">
    <name type="scientific">Streptomyces lydicamycinicus</name>
    <dbReference type="NCBI Taxonomy" id="1546107"/>
    <lineage>
        <taxon>Bacteria</taxon>
        <taxon>Bacillati</taxon>
        <taxon>Actinomycetota</taxon>
        <taxon>Actinomycetes</taxon>
        <taxon>Kitasatosporales</taxon>
        <taxon>Streptomycetaceae</taxon>
        <taxon>Streptomyces</taxon>
    </lineage>
</organism>
<sequence>MAVAPGLPSVANPQRPSDGTGGQDIRPLARVHDGLPGIHVGDARLAAFHPEHHLYIRRIIALRQSVQRACGKWLRMRSSEEVDAVTQSAYDVRRETRVSVLAPCSASLGTPEF</sequence>
<reference evidence="2 3" key="2">
    <citation type="journal article" date="2015" name="Stand. Genomic Sci.">
        <title>Draft genome sequence of marine-derived Streptomyces sp. TP-A0598, a producer of anti-MRSA antibiotic lydicamycins.</title>
        <authorList>
            <person name="Komaki H."/>
            <person name="Ichikawa N."/>
            <person name="Hosoyama A."/>
            <person name="Fujita N."/>
            <person name="Igarashi Y."/>
        </authorList>
    </citation>
    <scope>NUCLEOTIDE SEQUENCE [LARGE SCALE GENOMIC DNA]</scope>
    <source>
        <strain evidence="2 3">NBRC 110027</strain>
    </source>
</reference>
<accession>A0A0P4RH89</accession>
<reference evidence="3" key="1">
    <citation type="submission" date="2014-09" db="EMBL/GenBank/DDBJ databases">
        <title>Whole genome shotgun sequence of Streptomyces sp. NBRC 110027.</title>
        <authorList>
            <person name="Komaki H."/>
            <person name="Ichikawa N."/>
            <person name="Katano-Makiyama Y."/>
            <person name="Hosoyama A."/>
            <person name="Hashimoto M."/>
            <person name="Uohara A."/>
            <person name="Kitahashi Y."/>
            <person name="Ohji S."/>
            <person name="Kimura A."/>
            <person name="Yamazoe A."/>
            <person name="Igarashi Y."/>
            <person name="Fujita N."/>
        </authorList>
    </citation>
    <scope>NUCLEOTIDE SEQUENCE [LARGE SCALE GENOMIC DNA]</scope>
    <source>
        <strain evidence="3">NBRC 110027</strain>
    </source>
</reference>
<keyword evidence="3" id="KW-1185">Reference proteome</keyword>
<evidence type="ECO:0000313" key="2">
    <source>
        <dbReference type="EMBL" id="GAO12849.1"/>
    </source>
</evidence>
<proteinExistence type="predicted"/>
<protein>
    <submittedName>
        <fullName evidence="2">Two-component histidine kinase</fullName>
    </submittedName>
</protein>
<name>A0A0P4RH89_9ACTN</name>
<evidence type="ECO:0000313" key="3">
    <source>
        <dbReference type="Proteomes" id="UP000048965"/>
    </source>
</evidence>
<comment type="caution">
    <text evidence="2">The sequence shown here is derived from an EMBL/GenBank/DDBJ whole genome shotgun (WGS) entry which is preliminary data.</text>
</comment>
<dbReference type="Proteomes" id="UP000048965">
    <property type="component" value="Unassembled WGS sequence"/>
</dbReference>
<dbReference type="EMBL" id="BBNO01000013">
    <property type="protein sequence ID" value="GAO12849.1"/>
    <property type="molecule type" value="Genomic_DNA"/>
</dbReference>
<keyword evidence="2" id="KW-0418">Kinase</keyword>
<feature type="region of interest" description="Disordered" evidence="1">
    <location>
        <begin position="1"/>
        <end position="28"/>
    </location>
</feature>